<keyword evidence="2" id="KW-1185">Reference proteome</keyword>
<dbReference type="InterPro" id="IPR011990">
    <property type="entry name" value="TPR-like_helical_dom_sf"/>
</dbReference>
<dbReference type="AlphaFoldDB" id="A0ABD0R392"/>
<evidence type="ECO:0000313" key="2">
    <source>
        <dbReference type="Proteomes" id="UP001529510"/>
    </source>
</evidence>
<comment type="caution">
    <text evidence="1">The sequence shown here is derived from an EMBL/GenBank/DDBJ whole genome shotgun (WGS) entry which is preliminary data.</text>
</comment>
<feature type="non-terminal residue" evidence="1">
    <location>
        <position position="1"/>
    </location>
</feature>
<evidence type="ECO:0000313" key="1">
    <source>
        <dbReference type="EMBL" id="KAL0192861.1"/>
    </source>
</evidence>
<dbReference type="EMBL" id="JAMKFB020000005">
    <property type="protein sequence ID" value="KAL0192861.1"/>
    <property type="molecule type" value="Genomic_DNA"/>
</dbReference>
<dbReference type="Gene3D" id="1.25.40.10">
    <property type="entry name" value="Tetratricopeptide repeat domain"/>
    <property type="match status" value="1"/>
</dbReference>
<reference evidence="1 2" key="1">
    <citation type="submission" date="2024-05" db="EMBL/GenBank/DDBJ databases">
        <title>Genome sequencing and assembly of Indian major carp, Cirrhinus mrigala (Hamilton, 1822).</title>
        <authorList>
            <person name="Mohindra V."/>
            <person name="Chowdhury L.M."/>
            <person name="Lal K."/>
            <person name="Jena J.K."/>
        </authorList>
    </citation>
    <scope>NUCLEOTIDE SEQUENCE [LARGE SCALE GENOMIC DNA]</scope>
    <source>
        <strain evidence="1">CM1030</strain>
        <tissue evidence="1">Blood</tissue>
    </source>
</reference>
<gene>
    <name evidence="1" type="ORF">M9458_011157</name>
</gene>
<proteinExistence type="predicted"/>
<name>A0ABD0R392_CIRMR</name>
<dbReference type="Proteomes" id="UP001529510">
    <property type="component" value="Unassembled WGS sequence"/>
</dbReference>
<feature type="non-terminal residue" evidence="1">
    <location>
        <position position="51"/>
    </location>
</feature>
<sequence length="51" mass="5569">WLAEVYRSQGLLAQASVAYKQSLQVASQLGDHIGKMSSLLRLALLALRPCL</sequence>
<protein>
    <submittedName>
        <fullName evidence="1">Uncharacterized protein</fullName>
    </submittedName>
</protein>
<accession>A0ABD0R392</accession>
<organism evidence="1 2">
    <name type="scientific">Cirrhinus mrigala</name>
    <name type="common">Mrigala</name>
    <dbReference type="NCBI Taxonomy" id="683832"/>
    <lineage>
        <taxon>Eukaryota</taxon>
        <taxon>Metazoa</taxon>
        <taxon>Chordata</taxon>
        <taxon>Craniata</taxon>
        <taxon>Vertebrata</taxon>
        <taxon>Euteleostomi</taxon>
        <taxon>Actinopterygii</taxon>
        <taxon>Neopterygii</taxon>
        <taxon>Teleostei</taxon>
        <taxon>Ostariophysi</taxon>
        <taxon>Cypriniformes</taxon>
        <taxon>Cyprinidae</taxon>
        <taxon>Labeoninae</taxon>
        <taxon>Labeonini</taxon>
        <taxon>Cirrhinus</taxon>
    </lineage>
</organism>